<accession>A0A2S2QUH0</accession>
<evidence type="ECO:0000313" key="1">
    <source>
        <dbReference type="EMBL" id="MBY81170.1"/>
    </source>
</evidence>
<name>A0A2S2QUH0_9HEMI</name>
<sequence>MCTKNGVLYKKNSQKVGDSFKLKETEFINKLNNLFDIAHVNALNIMKIENDKQFLINQRLPGRIGCLGSIDKKLLENENKAEKRKYSEIEKLTNRKLQHLNYNATEI</sequence>
<reference evidence="1" key="1">
    <citation type="submission" date="2018-04" db="EMBL/GenBank/DDBJ databases">
        <title>Transcriptome assembly of Sipha flava.</title>
        <authorList>
            <person name="Scully E.D."/>
            <person name="Geib S.M."/>
            <person name="Palmer N.A."/>
            <person name="Koch K."/>
            <person name="Bradshaw J."/>
            <person name="Heng-Moss T."/>
            <person name="Sarath G."/>
        </authorList>
    </citation>
    <scope>NUCLEOTIDE SEQUENCE</scope>
</reference>
<proteinExistence type="predicted"/>
<protein>
    <submittedName>
        <fullName evidence="1">Uncharacterized protein</fullName>
    </submittedName>
</protein>
<organism evidence="1">
    <name type="scientific">Sipha flava</name>
    <name type="common">yellow sugarcane aphid</name>
    <dbReference type="NCBI Taxonomy" id="143950"/>
    <lineage>
        <taxon>Eukaryota</taxon>
        <taxon>Metazoa</taxon>
        <taxon>Ecdysozoa</taxon>
        <taxon>Arthropoda</taxon>
        <taxon>Hexapoda</taxon>
        <taxon>Insecta</taxon>
        <taxon>Pterygota</taxon>
        <taxon>Neoptera</taxon>
        <taxon>Paraneoptera</taxon>
        <taxon>Hemiptera</taxon>
        <taxon>Sternorrhyncha</taxon>
        <taxon>Aphidomorpha</taxon>
        <taxon>Aphidoidea</taxon>
        <taxon>Aphididae</taxon>
        <taxon>Sipha</taxon>
    </lineage>
</organism>
<gene>
    <name evidence="1" type="ORF">g.6031</name>
</gene>
<dbReference type="EMBL" id="GGMS01011967">
    <property type="protein sequence ID" value="MBY81170.1"/>
    <property type="molecule type" value="Transcribed_RNA"/>
</dbReference>
<dbReference type="AlphaFoldDB" id="A0A2S2QUH0"/>